<keyword evidence="3" id="KW-1185">Reference proteome</keyword>
<evidence type="ECO:0008006" key="4">
    <source>
        <dbReference type="Google" id="ProtNLM"/>
    </source>
</evidence>
<evidence type="ECO:0000313" key="2">
    <source>
        <dbReference type="EMBL" id="WIA23833.1"/>
    </source>
</evidence>
<protein>
    <recommendedName>
        <fullName evidence="4">Beta-lactamase-related domain-containing protein</fullName>
    </recommendedName>
</protein>
<sequence>MAALAAAGAPSIPRPHTGAISCALPIRELVCIVDSRSGFVAGMEFGPGPGYGRRSECSRGVNGTAKMDAYFAETVHQTRWEMYDTNSSSFPKDLNGQPNLAYFSPLGALITQMIVLQAANPLGPTFGDIPAIIFRYLTPETLAPGFAVCGNNRYAQAYLDPFNAQPPLTTVSLMSQFVNPLSETTTAFLSSFQAKCGNRGMGFNGGDPNTLSVYAMKSVMKACFTPVAEVVNILPDEPVDPLPEPAYDWTVPYQPCFWAKKQDKSGSASVSCARTGAVVATGKYGVILVDSDGQPMEAAPTAGGKMQPVRFTRPYEGSSPGSSIA</sequence>
<accession>A0ABY8UQG8</accession>
<reference evidence="2 3" key="1">
    <citation type="submission" date="2023-05" db="EMBL/GenBank/DDBJ databases">
        <title>A 100% complete, gapless, phased diploid assembly of the Scenedesmus obliquus UTEX 3031 genome.</title>
        <authorList>
            <person name="Biondi T.C."/>
            <person name="Hanschen E.R."/>
            <person name="Kwon T."/>
            <person name="Eng W."/>
            <person name="Kruse C.P.S."/>
            <person name="Koehler S.I."/>
            <person name="Kunde Y."/>
            <person name="Gleasner C.D."/>
            <person name="You Mak K.T."/>
            <person name="Polle J."/>
            <person name="Hovde B.T."/>
            <person name="Starkenburg S.R."/>
        </authorList>
    </citation>
    <scope>NUCLEOTIDE SEQUENCE [LARGE SCALE GENOMIC DNA]</scope>
    <source>
        <strain evidence="2 3">DOE0152z</strain>
    </source>
</reference>
<evidence type="ECO:0000256" key="1">
    <source>
        <dbReference type="SAM" id="MobiDB-lite"/>
    </source>
</evidence>
<feature type="region of interest" description="Disordered" evidence="1">
    <location>
        <begin position="298"/>
        <end position="325"/>
    </location>
</feature>
<gene>
    <name evidence="2" type="ORF">OEZ85_013494</name>
</gene>
<name>A0ABY8UQG8_TETOB</name>
<organism evidence="2 3">
    <name type="scientific">Tetradesmus obliquus</name>
    <name type="common">Green alga</name>
    <name type="synonym">Acutodesmus obliquus</name>
    <dbReference type="NCBI Taxonomy" id="3088"/>
    <lineage>
        <taxon>Eukaryota</taxon>
        <taxon>Viridiplantae</taxon>
        <taxon>Chlorophyta</taxon>
        <taxon>core chlorophytes</taxon>
        <taxon>Chlorophyceae</taxon>
        <taxon>CS clade</taxon>
        <taxon>Sphaeropleales</taxon>
        <taxon>Scenedesmaceae</taxon>
        <taxon>Tetradesmus</taxon>
    </lineage>
</organism>
<proteinExistence type="predicted"/>
<evidence type="ECO:0000313" key="3">
    <source>
        <dbReference type="Proteomes" id="UP001244341"/>
    </source>
</evidence>
<dbReference type="Proteomes" id="UP001244341">
    <property type="component" value="Chromosome 17b"/>
</dbReference>
<dbReference type="EMBL" id="CP126224">
    <property type="protein sequence ID" value="WIA23833.1"/>
    <property type="molecule type" value="Genomic_DNA"/>
</dbReference>